<reference evidence="2" key="2">
    <citation type="submission" date="2025-08" db="UniProtKB">
        <authorList>
            <consortium name="RefSeq"/>
        </authorList>
    </citation>
    <scope>IDENTIFICATION</scope>
    <source>
        <tissue evidence="2">Leaves</tissue>
    </source>
</reference>
<proteinExistence type="predicted"/>
<evidence type="ECO:0000313" key="1">
    <source>
        <dbReference type="Proteomes" id="UP001652660"/>
    </source>
</evidence>
<sequence>MTERHRDWHEKKPHVLMTYWTAIRTFIGATPYCLMYDMEAVLPAEVEIPPLSILMETQLDKAEWTKQQQEQLSLIDEKRLNTVCHEQYYQRRMARAYNKKVKPHLFQERDKVLKRILPIQDEAKGKFAPNWQGPFIVKKVLPGGALILIEMDGQIFPQPINSDMCKTFFI</sequence>
<dbReference type="PANTHER" id="PTHR48475">
    <property type="entry name" value="RIBONUCLEASE H"/>
    <property type="match status" value="1"/>
</dbReference>
<evidence type="ECO:0000313" key="2">
    <source>
        <dbReference type="RefSeq" id="XP_027077091.2"/>
    </source>
</evidence>
<gene>
    <name evidence="2" type="primary">LOC113700857</name>
</gene>
<dbReference type="RefSeq" id="XP_027077091.2">
    <property type="nucleotide sequence ID" value="XM_027221290.2"/>
</dbReference>
<dbReference type="Proteomes" id="UP001652660">
    <property type="component" value="Chromosome 7e"/>
</dbReference>
<dbReference type="OrthoDB" id="1637540at2759"/>
<protein>
    <submittedName>
        <fullName evidence="2">Uncharacterized protein</fullName>
    </submittedName>
</protein>
<dbReference type="AlphaFoldDB" id="A0A6P6THK0"/>
<reference evidence="1" key="1">
    <citation type="journal article" date="2025" name="Foods">
        <title>Unveiling the Microbial Signatures of Arabica Coffee Cherries: Insights into Ripeness Specific Diversity, Functional Traits, and Implications for Quality and Safety.</title>
        <authorList>
            <consortium name="RefSeq"/>
            <person name="Tenea G.N."/>
            <person name="Cifuentes V."/>
            <person name="Reyes P."/>
            <person name="Cevallos-Vallejos M."/>
        </authorList>
    </citation>
    <scope>NUCLEOTIDE SEQUENCE [LARGE SCALE GENOMIC DNA]</scope>
</reference>
<keyword evidence="1" id="KW-1185">Reference proteome</keyword>
<organism evidence="1 2">
    <name type="scientific">Coffea arabica</name>
    <name type="common">Arabian coffee</name>
    <dbReference type="NCBI Taxonomy" id="13443"/>
    <lineage>
        <taxon>Eukaryota</taxon>
        <taxon>Viridiplantae</taxon>
        <taxon>Streptophyta</taxon>
        <taxon>Embryophyta</taxon>
        <taxon>Tracheophyta</taxon>
        <taxon>Spermatophyta</taxon>
        <taxon>Magnoliopsida</taxon>
        <taxon>eudicotyledons</taxon>
        <taxon>Gunneridae</taxon>
        <taxon>Pentapetalae</taxon>
        <taxon>asterids</taxon>
        <taxon>lamiids</taxon>
        <taxon>Gentianales</taxon>
        <taxon>Rubiaceae</taxon>
        <taxon>Ixoroideae</taxon>
        <taxon>Gardenieae complex</taxon>
        <taxon>Bertiereae - Coffeeae clade</taxon>
        <taxon>Coffeeae</taxon>
        <taxon>Coffea</taxon>
    </lineage>
</organism>
<dbReference type="PANTHER" id="PTHR48475:SF1">
    <property type="entry name" value="RNASE H TYPE-1 DOMAIN-CONTAINING PROTEIN"/>
    <property type="match status" value="1"/>
</dbReference>
<dbReference type="GeneID" id="113700857"/>
<accession>A0A6P6THK0</accession>
<name>A0A6P6THK0_COFAR</name>